<dbReference type="FunFam" id="3.30.70.80:FF:000002">
    <property type="entry name" value="Subtilisin-like protease SBT5.3"/>
    <property type="match status" value="1"/>
</dbReference>
<protein>
    <recommendedName>
        <fullName evidence="7">Inhibitor I9 domain-containing protein</fullName>
    </recommendedName>
</protein>
<dbReference type="EMBL" id="OX451740">
    <property type="protein sequence ID" value="CAI8613361.1"/>
    <property type="molecule type" value="Genomic_DNA"/>
</dbReference>
<sequence>MGRSILSLHHLLFLSLVIFTLLLNYVHATKKYYIVYLGALTHGPTPSAADLEIATTSHYDLLASILGNEENAKEAIIYSYNKQINGFAAILEEEEAAQIAKNGKVVSVFLTWQKGRFGENAIIANIDTGVWPESMSFSDRGIGPIPTKWRGGNICQINKHNGSTKVPCNRKLIGARFFNNAYGLVKGKLPRSQQTARDFGASLFVNLPPNKSFTVVTSTNAKLANATKRDAQFCRVGTLDLSKVKGKIC</sequence>
<keyword evidence="5" id="KW-0378">Hydrolase</keyword>
<evidence type="ECO:0000256" key="3">
    <source>
        <dbReference type="ARBA" id="ARBA00022670"/>
    </source>
</evidence>
<name>A0AAV1ASW5_VICFA</name>
<dbReference type="PANTHER" id="PTHR10795">
    <property type="entry name" value="PROPROTEIN CONVERTASE SUBTILISIN/KEXIN"/>
    <property type="match status" value="1"/>
</dbReference>
<reference evidence="8 9" key="1">
    <citation type="submission" date="2023-01" db="EMBL/GenBank/DDBJ databases">
        <authorList>
            <person name="Kreplak J."/>
        </authorList>
    </citation>
    <scope>NUCLEOTIDE SEQUENCE [LARGE SCALE GENOMIC DNA]</scope>
</reference>
<dbReference type="InterPro" id="IPR045051">
    <property type="entry name" value="SBT"/>
</dbReference>
<dbReference type="Gene3D" id="3.50.30.30">
    <property type="match status" value="1"/>
</dbReference>
<gene>
    <name evidence="8" type="ORF">VFH_V076800</name>
</gene>
<organism evidence="8 9">
    <name type="scientific">Vicia faba</name>
    <name type="common">Broad bean</name>
    <name type="synonym">Faba vulgaris</name>
    <dbReference type="NCBI Taxonomy" id="3906"/>
    <lineage>
        <taxon>Eukaryota</taxon>
        <taxon>Viridiplantae</taxon>
        <taxon>Streptophyta</taxon>
        <taxon>Embryophyta</taxon>
        <taxon>Tracheophyta</taxon>
        <taxon>Spermatophyta</taxon>
        <taxon>Magnoliopsida</taxon>
        <taxon>eudicotyledons</taxon>
        <taxon>Gunneridae</taxon>
        <taxon>Pentapetalae</taxon>
        <taxon>rosids</taxon>
        <taxon>fabids</taxon>
        <taxon>Fabales</taxon>
        <taxon>Fabaceae</taxon>
        <taxon>Papilionoideae</taxon>
        <taxon>50 kb inversion clade</taxon>
        <taxon>NPAAA clade</taxon>
        <taxon>Hologalegina</taxon>
        <taxon>IRL clade</taxon>
        <taxon>Fabeae</taxon>
        <taxon>Vicia</taxon>
    </lineage>
</organism>
<dbReference type="Proteomes" id="UP001157006">
    <property type="component" value="Chromosome 5"/>
</dbReference>
<dbReference type="Pfam" id="PF05922">
    <property type="entry name" value="Inhibitor_I9"/>
    <property type="match status" value="1"/>
</dbReference>
<evidence type="ECO:0000313" key="8">
    <source>
        <dbReference type="EMBL" id="CAI8613361.1"/>
    </source>
</evidence>
<evidence type="ECO:0000256" key="5">
    <source>
        <dbReference type="ARBA" id="ARBA00022801"/>
    </source>
</evidence>
<dbReference type="AlphaFoldDB" id="A0AAV1ASW5"/>
<dbReference type="Gene3D" id="3.30.70.80">
    <property type="entry name" value="Peptidase S8 propeptide/proteinase inhibitor I9"/>
    <property type="match status" value="1"/>
</dbReference>
<comment type="subcellular location">
    <subcellularLocation>
        <location evidence="1">Secreted</location>
    </subcellularLocation>
</comment>
<accession>A0AAV1ASW5</accession>
<evidence type="ECO:0000256" key="4">
    <source>
        <dbReference type="ARBA" id="ARBA00022729"/>
    </source>
</evidence>
<keyword evidence="6" id="KW-0720">Serine protease</keyword>
<evidence type="ECO:0000313" key="9">
    <source>
        <dbReference type="Proteomes" id="UP001157006"/>
    </source>
</evidence>
<evidence type="ECO:0000256" key="1">
    <source>
        <dbReference type="ARBA" id="ARBA00004613"/>
    </source>
</evidence>
<keyword evidence="9" id="KW-1185">Reference proteome</keyword>
<dbReference type="InterPro" id="IPR010259">
    <property type="entry name" value="S8pro/Inhibitor_I9"/>
</dbReference>
<feature type="domain" description="Inhibitor I9" evidence="7">
    <location>
        <begin position="33"/>
        <end position="109"/>
    </location>
</feature>
<dbReference type="InterPro" id="IPR036852">
    <property type="entry name" value="Peptidase_S8/S53_dom_sf"/>
</dbReference>
<dbReference type="GO" id="GO:0004252">
    <property type="term" value="F:serine-type endopeptidase activity"/>
    <property type="evidence" value="ECO:0007669"/>
    <property type="project" value="InterPro"/>
</dbReference>
<dbReference type="InterPro" id="IPR037045">
    <property type="entry name" value="S8pro/Inhibitor_I9_sf"/>
</dbReference>
<keyword evidence="3" id="KW-0645">Protease</keyword>
<dbReference type="GO" id="GO:0006508">
    <property type="term" value="P:proteolysis"/>
    <property type="evidence" value="ECO:0007669"/>
    <property type="project" value="UniProtKB-KW"/>
</dbReference>
<evidence type="ECO:0000256" key="6">
    <source>
        <dbReference type="ARBA" id="ARBA00022825"/>
    </source>
</evidence>
<dbReference type="SUPFAM" id="SSF52743">
    <property type="entry name" value="Subtilisin-like"/>
    <property type="match status" value="1"/>
</dbReference>
<dbReference type="GO" id="GO:0005576">
    <property type="term" value="C:extracellular region"/>
    <property type="evidence" value="ECO:0007669"/>
    <property type="project" value="UniProtKB-SubCell"/>
</dbReference>
<evidence type="ECO:0000259" key="7">
    <source>
        <dbReference type="Pfam" id="PF05922"/>
    </source>
</evidence>
<dbReference type="Gene3D" id="3.40.50.200">
    <property type="entry name" value="Peptidase S8/S53 domain"/>
    <property type="match status" value="1"/>
</dbReference>
<comment type="similarity">
    <text evidence="2">Belongs to the peptidase S8 family.</text>
</comment>
<proteinExistence type="inferred from homology"/>
<evidence type="ECO:0000256" key="2">
    <source>
        <dbReference type="ARBA" id="ARBA00011073"/>
    </source>
</evidence>
<keyword evidence="4" id="KW-0732">Signal</keyword>